<dbReference type="Pfam" id="PF00240">
    <property type="entry name" value="ubiquitin"/>
    <property type="match status" value="2"/>
</dbReference>
<accession>A0A5J4W9T6</accession>
<dbReference type="OrthoDB" id="411372at2759"/>
<protein>
    <submittedName>
        <fullName evidence="4">Putative Ubiquitin family protein</fullName>
    </submittedName>
</protein>
<feature type="domain" description="Ubiquitin-like" evidence="2">
    <location>
        <begin position="89"/>
        <end position="157"/>
    </location>
</feature>
<dbReference type="Gene3D" id="3.10.20.90">
    <property type="entry name" value="Phosphatidylinositol 3-kinase Catalytic Subunit, Chain A, domain 1"/>
    <property type="match status" value="2"/>
</dbReference>
<organism evidence="4 5">
    <name type="scientific">Streblomastix strix</name>
    <dbReference type="NCBI Taxonomy" id="222440"/>
    <lineage>
        <taxon>Eukaryota</taxon>
        <taxon>Metamonada</taxon>
        <taxon>Preaxostyla</taxon>
        <taxon>Oxymonadida</taxon>
        <taxon>Streblomastigidae</taxon>
        <taxon>Streblomastix</taxon>
    </lineage>
</organism>
<comment type="caution">
    <text evidence="4">The sequence shown here is derived from an EMBL/GenBank/DDBJ whole genome shotgun (WGS) entry which is preliminary data.</text>
</comment>
<evidence type="ECO:0000313" key="5">
    <source>
        <dbReference type="Proteomes" id="UP000324800"/>
    </source>
</evidence>
<dbReference type="EMBL" id="SNRW01002931">
    <property type="protein sequence ID" value="KAA6391282.1"/>
    <property type="molecule type" value="Genomic_DNA"/>
</dbReference>
<dbReference type="SMART" id="SM00213">
    <property type="entry name" value="UBQ"/>
    <property type="match status" value="2"/>
</dbReference>
<dbReference type="PRINTS" id="PR00348">
    <property type="entry name" value="UBIQUITIN"/>
</dbReference>
<dbReference type="Gene3D" id="3.30.40.10">
    <property type="entry name" value="Zinc/RING finger domain, C3HC4 (zinc finger)"/>
    <property type="match status" value="1"/>
</dbReference>
<feature type="domain" description="RING-type" evidence="3">
    <location>
        <begin position="473"/>
        <end position="515"/>
    </location>
</feature>
<evidence type="ECO:0000259" key="3">
    <source>
        <dbReference type="PROSITE" id="PS50089"/>
    </source>
</evidence>
<sequence length="521" mass="60090">MQFEDANERTTFADVAQHVFQSLGDGVKKLSLMAEYGGPFQFEMDQDGQICEIGNNSNTSNKESVELLTGFFSSRISCLVKDCINVDKIRILVNRQDNHFINVHCHVEDTVLDLKKRITAKIHTPVQQQRLSFKWNVLSNDQKIIEIDFGQGDEIQLDSDDRILDIKMPNGKQIKISVKNEERVKDICKRALQLENINEDGFYLHMNRNKMDKNKLMGEINFPSQSIITIQKKLMIVYSKDLIGKIMELEVESQDTIESVKQQIQKNDGIQSDQYRLIFNGQELEDGKTLNEYNIQDESTMIRVLKLSNLKTTNQSQQNEDVNQSYKMMKKQLIETAHDWCGIWPGLTIEGICENKKCQSYGQIVFYSARFTDFSFETSKAGCPVCNHLIKPIGPGFNSCVYCIEFLRIDGEINRQSWSEIGNKYFVYDLKEQQIDENTKIIIHTRKLETIRRQTVAEAGNEKQIIISVGNACNLCHEKQNKSDFRVVTLKCGHCVHRECMQKWQNRGLNCPLCDESMDEI</sequence>
<dbReference type="Proteomes" id="UP000324800">
    <property type="component" value="Unassembled WGS sequence"/>
</dbReference>
<dbReference type="CDD" id="cd17039">
    <property type="entry name" value="Ubl_ubiquitin_like"/>
    <property type="match status" value="1"/>
</dbReference>
<dbReference type="PROSITE" id="PS50089">
    <property type="entry name" value="ZF_RING_2"/>
    <property type="match status" value="1"/>
</dbReference>
<proteinExistence type="predicted"/>
<evidence type="ECO:0000256" key="1">
    <source>
        <dbReference type="PROSITE-ProRule" id="PRU00175"/>
    </source>
</evidence>
<dbReference type="Pfam" id="PF13639">
    <property type="entry name" value="zf-RING_2"/>
    <property type="match status" value="1"/>
</dbReference>
<dbReference type="InterPro" id="IPR013083">
    <property type="entry name" value="Znf_RING/FYVE/PHD"/>
</dbReference>
<keyword evidence="1" id="KW-0862">Zinc</keyword>
<evidence type="ECO:0000313" key="4">
    <source>
        <dbReference type="EMBL" id="KAA6391282.1"/>
    </source>
</evidence>
<dbReference type="SUPFAM" id="SSF57850">
    <property type="entry name" value="RING/U-box"/>
    <property type="match status" value="1"/>
</dbReference>
<dbReference type="AlphaFoldDB" id="A0A5J4W9T6"/>
<dbReference type="InterPro" id="IPR029071">
    <property type="entry name" value="Ubiquitin-like_domsf"/>
</dbReference>
<name>A0A5J4W9T6_9EUKA</name>
<dbReference type="CDD" id="cd16448">
    <property type="entry name" value="RING-H2"/>
    <property type="match status" value="1"/>
</dbReference>
<evidence type="ECO:0000259" key="2">
    <source>
        <dbReference type="PROSITE" id="PS50053"/>
    </source>
</evidence>
<feature type="domain" description="Ubiquitin-like" evidence="2">
    <location>
        <begin position="235"/>
        <end position="310"/>
    </location>
</feature>
<dbReference type="GO" id="GO:0008270">
    <property type="term" value="F:zinc ion binding"/>
    <property type="evidence" value="ECO:0007669"/>
    <property type="project" value="UniProtKB-KW"/>
</dbReference>
<dbReference type="PROSITE" id="PS50053">
    <property type="entry name" value="UBIQUITIN_2"/>
    <property type="match status" value="2"/>
</dbReference>
<gene>
    <name evidence="4" type="ORF">EZS28_013190</name>
</gene>
<dbReference type="InterPro" id="IPR001841">
    <property type="entry name" value="Znf_RING"/>
</dbReference>
<dbReference type="InterPro" id="IPR050158">
    <property type="entry name" value="Ubiquitin_ubiquitin-like"/>
</dbReference>
<keyword evidence="1" id="KW-0863">Zinc-finger</keyword>
<reference evidence="4 5" key="1">
    <citation type="submission" date="2019-03" db="EMBL/GenBank/DDBJ databases">
        <title>Single cell metagenomics reveals metabolic interactions within the superorganism composed of flagellate Streblomastix strix and complex community of Bacteroidetes bacteria on its surface.</title>
        <authorList>
            <person name="Treitli S.C."/>
            <person name="Kolisko M."/>
            <person name="Husnik F."/>
            <person name="Keeling P."/>
            <person name="Hampl V."/>
        </authorList>
    </citation>
    <scope>NUCLEOTIDE SEQUENCE [LARGE SCALE GENOMIC DNA]</scope>
    <source>
        <strain evidence="4">ST1C</strain>
    </source>
</reference>
<keyword evidence="1" id="KW-0479">Metal-binding</keyword>
<dbReference type="PANTHER" id="PTHR10666">
    <property type="entry name" value="UBIQUITIN"/>
    <property type="match status" value="1"/>
</dbReference>
<dbReference type="InterPro" id="IPR000626">
    <property type="entry name" value="Ubiquitin-like_dom"/>
</dbReference>
<dbReference type="InterPro" id="IPR019956">
    <property type="entry name" value="Ubiquitin_dom"/>
</dbReference>
<dbReference type="SMART" id="SM00184">
    <property type="entry name" value="RING"/>
    <property type="match status" value="1"/>
</dbReference>
<dbReference type="SUPFAM" id="SSF54236">
    <property type="entry name" value="Ubiquitin-like"/>
    <property type="match status" value="3"/>
</dbReference>